<accession>A0AAU7JCQ2</accession>
<reference evidence="12" key="1">
    <citation type="submission" date="2024-05" db="EMBL/GenBank/DDBJ databases">
        <authorList>
            <person name="Kim S."/>
            <person name="Heo J."/>
            <person name="Choi H."/>
            <person name="Choi Y."/>
            <person name="Kwon S.-W."/>
            <person name="Kim Y."/>
        </authorList>
    </citation>
    <scope>NUCLEOTIDE SEQUENCE</scope>
    <source>
        <strain evidence="12">KACC 23698</strain>
    </source>
</reference>
<dbReference type="AlphaFoldDB" id="A0AAU7JCQ2"/>
<evidence type="ECO:0000256" key="11">
    <source>
        <dbReference type="PIRSR" id="PIRSR000094-3"/>
    </source>
</evidence>
<evidence type="ECO:0000256" key="10">
    <source>
        <dbReference type="PIRSR" id="PIRSR000094-2"/>
    </source>
</evidence>
<comment type="pathway">
    <text evidence="1">Lipid metabolism; fatty acid biosynthesis.</text>
</comment>
<dbReference type="PIRSF" id="PIRSF000094">
    <property type="entry name" value="Enoyl-ACP_rdct"/>
    <property type="match status" value="1"/>
</dbReference>
<keyword evidence="7 9" id="KW-0275">Fatty acid biosynthesis</keyword>
<feature type="binding site" evidence="11">
    <location>
        <begin position="192"/>
        <end position="196"/>
    </location>
    <ligand>
        <name>NAD(+)</name>
        <dbReference type="ChEBI" id="CHEBI:57540"/>
    </ligand>
</feature>
<keyword evidence="9 11" id="KW-0520">NAD</keyword>
<dbReference type="GO" id="GO:0004318">
    <property type="term" value="F:enoyl-[acyl-carrier-protein] reductase (NADH) activity"/>
    <property type="evidence" value="ECO:0007669"/>
    <property type="project" value="UniProtKB-EC"/>
</dbReference>
<evidence type="ECO:0000256" key="2">
    <source>
        <dbReference type="ARBA" id="ARBA00009233"/>
    </source>
</evidence>
<organism evidence="12">
    <name type="scientific">Alsobacter sp. KACC 23698</name>
    <dbReference type="NCBI Taxonomy" id="3149229"/>
    <lineage>
        <taxon>Bacteria</taxon>
        <taxon>Pseudomonadati</taxon>
        <taxon>Pseudomonadota</taxon>
        <taxon>Alphaproteobacteria</taxon>
        <taxon>Hyphomicrobiales</taxon>
        <taxon>Alsobacteraceae</taxon>
        <taxon>Alsobacter</taxon>
    </lineage>
</organism>
<protein>
    <recommendedName>
        <fullName evidence="9">Enoyl-[acyl-carrier-protein] reductase [NADH]</fullName>
        <ecNumber evidence="9">1.3.1.9</ecNumber>
    </recommendedName>
</protein>
<evidence type="ECO:0000256" key="4">
    <source>
        <dbReference type="ARBA" id="ARBA00022832"/>
    </source>
</evidence>
<dbReference type="GO" id="GO:0006633">
    <property type="term" value="P:fatty acid biosynthetic process"/>
    <property type="evidence" value="ECO:0007669"/>
    <property type="project" value="UniProtKB-KW"/>
</dbReference>
<keyword evidence="5 9" id="KW-0560">Oxidoreductase</keyword>
<feature type="binding site" evidence="11">
    <location>
        <position position="93"/>
    </location>
    <ligand>
        <name>NAD(+)</name>
        <dbReference type="ChEBI" id="CHEBI:57540"/>
    </ligand>
</feature>
<dbReference type="InterPro" id="IPR036291">
    <property type="entry name" value="NAD(P)-bd_dom_sf"/>
</dbReference>
<feature type="binding site" evidence="11">
    <location>
        <position position="163"/>
    </location>
    <ligand>
        <name>NAD(+)</name>
        <dbReference type="ChEBI" id="CHEBI:57540"/>
    </ligand>
</feature>
<keyword evidence="4" id="KW-0276">Fatty acid metabolism</keyword>
<dbReference type="InterPro" id="IPR014358">
    <property type="entry name" value="Enoyl-ACP_Rdtase_NADH"/>
</dbReference>
<dbReference type="EMBL" id="CP157484">
    <property type="protein sequence ID" value="XBO38146.1"/>
    <property type="molecule type" value="Genomic_DNA"/>
</dbReference>
<feature type="binding site" evidence="11">
    <location>
        <begin position="65"/>
        <end position="66"/>
    </location>
    <ligand>
        <name>NAD(+)</name>
        <dbReference type="ChEBI" id="CHEBI:57540"/>
    </ligand>
</feature>
<evidence type="ECO:0000313" key="12">
    <source>
        <dbReference type="EMBL" id="XBO38146.1"/>
    </source>
</evidence>
<keyword evidence="6" id="KW-0443">Lipid metabolism</keyword>
<evidence type="ECO:0000256" key="6">
    <source>
        <dbReference type="ARBA" id="ARBA00023098"/>
    </source>
</evidence>
<evidence type="ECO:0000256" key="5">
    <source>
        <dbReference type="ARBA" id="ARBA00023002"/>
    </source>
</evidence>
<dbReference type="CDD" id="cd05372">
    <property type="entry name" value="ENR_SDR"/>
    <property type="match status" value="1"/>
</dbReference>
<comment type="catalytic activity">
    <reaction evidence="8 9">
        <text>a 2,3-saturated acyl-[ACP] + NAD(+) = a (2E)-enoyl-[ACP] + NADH + H(+)</text>
        <dbReference type="Rhea" id="RHEA:10240"/>
        <dbReference type="Rhea" id="RHEA-COMP:9925"/>
        <dbReference type="Rhea" id="RHEA-COMP:9926"/>
        <dbReference type="ChEBI" id="CHEBI:15378"/>
        <dbReference type="ChEBI" id="CHEBI:57540"/>
        <dbReference type="ChEBI" id="CHEBI:57945"/>
        <dbReference type="ChEBI" id="CHEBI:78784"/>
        <dbReference type="ChEBI" id="CHEBI:78785"/>
        <dbReference type="EC" id="1.3.1.9"/>
    </reaction>
</comment>
<name>A0AAU7JCQ2_9HYPH</name>
<dbReference type="SUPFAM" id="SSF51735">
    <property type="entry name" value="NAD(P)-binding Rossmann-fold domains"/>
    <property type="match status" value="1"/>
</dbReference>
<sequence length="253" mass="26564">MANMLSGKKALVVGVANDRSIAWGIASALRAAGADIALTYINEKAEAYVRPLAERLNASLCSPLDVARPDQQQALADEIAATWGRLDVLVHCIAFAPRDDLHGRVLDTSPDGFALAMDISVHSFARLCKAFEPLMGDGGACITVSFYGAEKVVSTYNMMGPVKAALEAMARELASELGPKGVSVNVLSPGAIATRAAGGIAEFDTMLDEARERAPMKRLATIEDVGAMAAFLAGSRSITGETIHVDGGYHIMG</sequence>
<feature type="binding site" evidence="11">
    <location>
        <begin position="20"/>
        <end position="21"/>
    </location>
    <ligand>
        <name>NAD(+)</name>
        <dbReference type="ChEBI" id="CHEBI:57540"/>
    </ligand>
</feature>
<comment type="similarity">
    <text evidence="2 9">Belongs to the short-chain dehydrogenases/reductases (SDR) family. FabI subfamily.</text>
</comment>
<dbReference type="NCBIfam" id="NF005717">
    <property type="entry name" value="PRK07533.1"/>
    <property type="match status" value="1"/>
</dbReference>
<dbReference type="Gene3D" id="3.40.50.720">
    <property type="entry name" value="NAD(P)-binding Rossmann-like Domain"/>
    <property type="match status" value="1"/>
</dbReference>
<dbReference type="RefSeq" id="WP_406854984.1">
    <property type="nucleotide sequence ID" value="NZ_CP157484.1"/>
</dbReference>
<evidence type="ECO:0000256" key="9">
    <source>
        <dbReference type="PIRNR" id="PIRNR000094"/>
    </source>
</evidence>
<dbReference type="EC" id="1.3.1.9" evidence="9"/>
<dbReference type="PANTHER" id="PTHR43159">
    <property type="entry name" value="ENOYL-[ACYL-CARRIER-PROTEIN] REDUCTASE"/>
    <property type="match status" value="1"/>
</dbReference>
<keyword evidence="3 9" id="KW-0444">Lipid biosynthesis</keyword>
<dbReference type="InterPro" id="IPR002347">
    <property type="entry name" value="SDR_fam"/>
</dbReference>
<gene>
    <name evidence="12" type="primary">fabI</name>
    <name evidence="12" type="ORF">ABEG18_20895</name>
</gene>
<feature type="binding site" evidence="10">
    <location>
        <position position="96"/>
    </location>
    <ligand>
        <name>substrate</name>
    </ligand>
</feature>
<evidence type="ECO:0000256" key="7">
    <source>
        <dbReference type="ARBA" id="ARBA00023160"/>
    </source>
</evidence>
<proteinExistence type="inferred from homology"/>
<evidence type="ECO:0000256" key="3">
    <source>
        <dbReference type="ARBA" id="ARBA00022516"/>
    </source>
</evidence>
<dbReference type="PRINTS" id="PR00081">
    <property type="entry name" value="GDHRDH"/>
</dbReference>
<dbReference type="Pfam" id="PF13561">
    <property type="entry name" value="adh_short_C2"/>
    <property type="match status" value="1"/>
</dbReference>
<evidence type="ECO:0000256" key="1">
    <source>
        <dbReference type="ARBA" id="ARBA00005194"/>
    </source>
</evidence>
<feature type="binding site" evidence="11">
    <location>
        <position position="14"/>
    </location>
    <ligand>
        <name>NAD(+)</name>
        <dbReference type="ChEBI" id="CHEBI:57540"/>
    </ligand>
</feature>
<evidence type="ECO:0000256" key="8">
    <source>
        <dbReference type="ARBA" id="ARBA00048572"/>
    </source>
</evidence>
<dbReference type="PANTHER" id="PTHR43159:SF2">
    <property type="entry name" value="ENOYL-[ACYL-CARRIER-PROTEIN] REDUCTASE [NADH], CHLOROPLASTIC"/>
    <property type="match status" value="1"/>
</dbReference>